<dbReference type="AlphaFoldDB" id="A0A396I467"/>
<evidence type="ECO:0000313" key="2">
    <source>
        <dbReference type="Proteomes" id="UP000265566"/>
    </source>
</evidence>
<dbReference type="EC" id="2.1.1.46" evidence="1"/>
<gene>
    <name evidence="1" type="ORF">MtrunA17_Chr4g0014551</name>
</gene>
<dbReference type="EMBL" id="PSQE01000004">
    <property type="protein sequence ID" value="RHN59553.1"/>
    <property type="molecule type" value="Genomic_DNA"/>
</dbReference>
<dbReference type="Gene3D" id="3.40.50.150">
    <property type="entry name" value="Vaccinia Virus protein VP39"/>
    <property type="match status" value="1"/>
</dbReference>
<dbReference type="InterPro" id="IPR029063">
    <property type="entry name" value="SAM-dependent_MTases_sf"/>
</dbReference>
<dbReference type="GO" id="GO:0032259">
    <property type="term" value="P:methylation"/>
    <property type="evidence" value="ECO:0007669"/>
    <property type="project" value="UniProtKB-KW"/>
</dbReference>
<reference evidence="2" key="1">
    <citation type="journal article" date="2018" name="Nat. Plants">
        <title>Whole-genome landscape of Medicago truncatula symbiotic genes.</title>
        <authorList>
            <person name="Pecrix Y."/>
            <person name="Staton S.E."/>
            <person name="Sallet E."/>
            <person name="Lelandais-Briere C."/>
            <person name="Moreau S."/>
            <person name="Carrere S."/>
            <person name="Blein T."/>
            <person name="Jardinaud M.F."/>
            <person name="Latrasse D."/>
            <person name="Zouine M."/>
            <person name="Zahm M."/>
            <person name="Kreplak J."/>
            <person name="Mayjonade B."/>
            <person name="Satge C."/>
            <person name="Perez M."/>
            <person name="Cauet S."/>
            <person name="Marande W."/>
            <person name="Chantry-Darmon C."/>
            <person name="Lopez-Roques C."/>
            <person name="Bouchez O."/>
            <person name="Berard A."/>
            <person name="Debelle F."/>
            <person name="Munos S."/>
            <person name="Bendahmane A."/>
            <person name="Berges H."/>
            <person name="Niebel A."/>
            <person name="Buitink J."/>
            <person name="Frugier F."/>
            <person name="Benhamed M."/>
            <person name="Crespi M."/>
            <person name="Gouzy J."/>
            <person name="Gamas P."/>
        </authorList>
    </citation>
    <scope>NUCLEOTIDE SEQUENCE [LARGE SCALE GENOMIC DNA]</scope>
    <source>
        <strain evidence="2">cv. Jemalong A17</strain>
    </source>
</reference>
<protein>
    <submittedName>
        <fullName evidence="1">Isoflavone 4'-O-methyltransferase</fullName>
        <ecNumber evidence="1">2.1.1.212</ecNumber>
        <ecNumber evidence="1">2.1.1.46</ecNumber>
    </submittedName>
</protein>
<accession>A0A396I467</accession>
<dbReference type="Gramene" id="rna21597">
    <property type="protein sequence ID" value="RHN59553.1"/>
    <property type="gene ID" value="gene21597"/>
</dbReference>
<dbReference type="GO" id="GO:0102670">
    <property type="term" value="F:2,7,4'-trihydroxyisoflavanone-4'-O-methyltransferase activity"/>
    <property type="evidence" value="ECO:0007669"/>
    <property type="project" value="UniProtKB-EC"/>
</dbReference>
<organism evidence="1 2">
    <name type="scientific">Medicago truncatula</name>
    <name type="common">Barrel medic</name>
    <name type="synonym">Medicago tribuloides</name>
    <dbReference type="NCBI Taxonomy" id="3880"/>
    <lineage>
        <taxon>Eukaryota</taxon>
        <taxon>Viridiplantae</taxon>
        <taxon>Streptophyta</taxon>
        <taxon>Embryophyta</taxon>
        <taxon>Tracheophyta</taxon>
        <taxon>Spermatophyta</taxon>
        <taxon>Magnoliopsida</taxon>
        <taxon>eudicotyledons</taxon>
        <taxon>Gunneridae</taxon>
        <taxon>Pentapetalae</taxon>
        <taxon>rosids</taxon>
        <taxon>fabids</taxon>
        <taxon>Fabales</taxon>
        <taxon>Fabaceae</taxon>
        <taxon>Papilionoideae</taxon>
        <taxon>50 kb inversion clade</taxon>
        <taxon>NPAAA clade</taxon>
        <taxon>Hologalegina</taxon>
        <taxon>IRL clade</taxon>
        <taxon>Trifolieae</taxon>
        <taxon>Medicago</taxon>
    </lineage>
</organism>
<dbReference type="InterPro" id="IPR016461">
    <property type="entry name" value="COMT-like"/>
</dbReference>
<comment type="caution">
    <text evidence="1">The sequence shown here is derived from an EMBL/GenBank/DDBJ whole genome shotgun (WGS) entry which is preliminary data.</text>
</comment>
<name>A0A396I467_MEDTR</name>
<dbReference type="GO" id="GO:0030746">
    <property type="term" value="F:isoflavone 4'-O-methyltransferase activity"/>
    <property type="evidence" value="ECO:0007669"/>
    <property type="project" value="UniProtKB-EC"/>
</dbReference>
<keyword evidence="1" id="KW-0489">Methyltransferase</keyword>
<proteinExistence type="predicted"/>
<sequence length="44" mass="5173">MMMTLLNGKEREKKEWEKLIFDAGFSSYKITPICGFKSIIEVYP</sequence>
<keyword evidence="1" id="KW-0808">Transferase</keyword>
<evidence type="ECO:0000313" key="1">
    <source>
        <dbReference type="EMBL" id="RHN59553.1"/>
    </source>
</evidence>
<dbReference type="SUPFAM" id="SSF53335">
    <property type="entry name" value="S-adenosyl-L-methionine-dependent methyltransferases"/>
    <property type="match status" value="1"/>
</dbReference>
<dbReference type="Proteomes" id="UP000265566">
    <property type="component" value="Chromosome 4"/>
</dbReference>
<dbReference type="PROSITE" id="PS51683">
    <property type="entry name" value="SAM_OMT_II"/>
    <property type="match status" value="1"/>
</dbReference>
<dbReference type="EC" id="2.1.1.212" evidence="1"/>